<accession>A0A099IDJ5</accession>
<dbReference type="InterPro" id="IPR020613">
    <property type="entry name" value="Thiolase_CS"/>
</dbReference>
<dbReference type="InterPro" id="IPR020615">
    <property type="entry name" value="Thiolase_acyl_enz_int_AS"/>
</dbReference>
<evidence type="ECO:0000256" key="8">
    <source>
        <dbReference type="ARBA" id="ARBA00051550"/>
    </source>
</evidence>
<evidence type="ECO:0000256" key="4">
    <source>
        <dbReference type="ARBA" id="ARBA00022679"/>
    </source>
</evidence>
<feature type="domain" description="Thiolase N-terminal" evidence="11">
    <location>
        <begin position="5"/>
        <end position="264"/>
    </location>
</feature>
<keyword evidence="5 10" id="KW-0012">Acyltransferase</keyword>
<dbReference type="Gene3D" id="3.40.47.10">
    <property type="match status" value="2"/>
</dbReference>
<feature type="active site" description="Proton acceptor" evidence="9">
    <location>
        <position position="358"/>
    </location>
</feature>
<evidence type="ECO:0000259" key="12">
    <source>
        <dbReference type="Pfam" id="PF02803"/>
    </source>
</evidence>
<evidence type="ECO:0000256" key="1">
    <source>
        <dbReference type="ARBA" id="ARBA00004496"/>
    </source>
</evidence>
<dbReference type="GO" id="GO:0005737">
    <property type="term" value="C:cytoplasm"/>
    <property type="evidence" value="ECO:0007669"/>
    <property type="project" value="UniProtKB-SubCell"/>
</dbReference>
<dbReference type="GO" id="GO:0003985">
    <property type="term" value="F:acetyl-CoA C-acetyltransferase activity"/>
    <property type="evidence" value="ECO:0007669"/>
    <property type="project" value="UniProtKB-EC"/>
</dbReference>
<feature type="domain" description="Thiolase C-terminal" evidence="12">
    <location>
        <begin position="271"/>
        <end position="401"/>
    </location>
</feature>
<gene>
    <name evidence="13" type="ORF">CIAN88_00220</name>
</gene>
<proteinExistence type="inferred from homology"/>
<evidence type="ECO:0000313" key="13">
    <source>
        <dbReference type="EMBL" id="KGJ55038.1"/>
    </source>
</evidence>
<dbReference type="RefSeq" id="WP_044903328.1">
    <property type="nucleotide sequence ID" value="NZ_JAQCQO010000007.1"/>
</dbReference>
<dbReference type="InterPro" id="IPR002155">
    <property type="entry name" value="Thiolase"/>
</dbReference>
<dbReference type="InterPro" id="IPR016039">
    <property type="entry name" value="Thiolase-like"/>
</dbReference>
<name>A0A099IDJ5_CLOIN</name>
<dbReference type="InterPro" id="IPR020610">
    <property type="entry name" value="Thiolase_AS"/>
</dbReference>
<keyword evidence="4 10" id="KW-0808">Transferase</keyword>
<evidence type="ECO:0000259" key="11">
    <source>
        <dbReference type="Pfam" id="PF00108"/>
    </source>
</evidence>
<dbReference type="AlphaFoldDB" id="A0A099IDJ5"/>
<dbReference type="InterPro" id="IPR020616">
    <property type="entry name" value="Thiolase_N"/>
</dbReference>
<dbReference type="PROSITE" id="PS00098">
    <property type="entry name" value="THIOLASE_1"/>
    <property type="match status" value="1"/>
</dbReference>
<dbReference type="PANTHER" id="PTHR18919:SF107">
    <property type="entry name" value="ACETYL-COA ACETYLTRANSFERASE, CYTOSOLIC"/>
    <property type="match status" value="1"/>
</dbReference>
<feature type="active site" description="Proton acceptor" evidence="9">
    <location>
        <position position="388"/>
    </location>
</feature>
<evidence type="ECO:0000313" key="14">
    <source>
        <dbReference type="Proteomes" id="UP000030008"/>
    </source>
</evidence>
<evidence type="ECO:0000256" key="7">
    <source>
        <dbReference type="ARBA" id="ARBA00044137"/>
    </source>
</evidence>
<comment type="similarity">
    <text evidence="2 10">Belongs to the thiolase-like superfamily. Thiolase family.</text>
</comment>
<dbReference type="PANTHER" id="PTHR18919">
    <property type="entry name" value="ACETYL-COA C-ACYLTRANSFERASE"/>
    <property type="match status" value="1"/>
</dbReference>
<comment type="subcellular location">
    <subcellularLocation>
        <location evidence="1">Cytoplasm</location>
    </subcellularLocation>
</comment>
<comment type="catalytic activity">
    <reaction evidence="8">
        <text>2 acetyl-CoA = acetoacetyl-CoA + CoA</text>
        <dbReference type="Rhea" id="RHEA:21036"/>
        <dbReference type="ChEBI" id="CHEBI:57286"/>
        <dbReference type="ChEBI" id="CHEBI:57287"/>
        <dbReference type="ChEBI" id="CHEBI:57288"/>
        <dbReference type="EC" id="2.3.1.9"/>
    </reaction>
</comment>
<sequence length="402" mass="42126">MRKAYVVAAKRSAIGSFMGGLTNMPLVDLGAAVLSRTIEEAGIDPANIDEVIVGNVIAAGLGQNIGRQVSIKAGVPVEVCAQSLNMLCGSGLKAVMEATMRIQCGFGDIFVAGGVESMTNAPYLVPSKVRNGVKMGDMKMVDSMLHDGLTDGMYGIHMGVTADNIAKKYSISREDQDAFAYASQQKAIAAIDSGRFQDEIVPVEVPGRKGSVTVFDTDEHPNRASTPEKLAKLRPAFTKDGTVTAGNASGINDGASFTIIASEDAVKKYNLTPLAEVIGIGQGGVDPRVMGLGPTPAILHALKYADLCIEDMELVELNEAFAAQSLGVIHELEEATGMDRNTFMEKTNVNGGAIALGHPVGASGNRILVSLLHEMQKRDLKIGLASLCIGGGQGAAVIIKRV</sequence>
<evidence type="ECO:0000256" key="9">
    <source>
        <dbReference type="PIRSR" id="PIRSR000429-1"/>
    </source>
</evidence>
<organism evidence="13 14">
    <name type="scientific">Clostridium innocuum</name>
    <dbReference type="NCBI Taxonomy" id="1522"/>
    <lineage>
        <taxon>Bacteria</taxon>
        <taxon>Bacillati</taxon>
        <taxon>Bacillota</taxon>
        <taxon>Clostridia</taxon>
        <taxon>Eubacteriales</taxon>
        <taxon>Clostridiaceae</taxon>
        <taxon>Clostridium</taxon>
    </lineage>
</organism>
<evidence type="ECO:0000256" key="2">
    <source>
        <dbReference type="ARBA" id="ARBA00010982"/>
    </source>
</evidence>
<dbReference type="CDD" id="cd00751">
    <property type="entry name" value="thiolase"/>
    <property type="match status" value="1"/>
</dbReference>
<protein>
    <recommendedName>
        <fullName evidence="7">Acetyl-CoA acetyltransferase</fullName>
        <ecNumber evidence="3">2.3.1.9</ecNumber>
    </recommendedName>
    <alternativeName>
        <fullName evidence="6">Acetoacetyl-CoA thiolase</fullName>
    </alternativeName>
</protein>
<evidence type="ECO:0000256" key="3">
    <source>
        <dbReference type="ARBA" id="ARBA00012705"/>
    </source>
</evidence>
<dbReference type="PROSITE" id="PS00737">
    <property type="entry name" value="THIOLASE_2"/>
    <property type="match status" value="1"/>
</dbReference>
<dbReference type="EC" id="2.3.1.9" evidence="3"/>
<dbReference type="FunFam" id="3.40.47.10:FF:000010">
    <property type="entry name" value="Acetyl-CoA acetyltransferase (Thiolase)"/>
    <property type="match status" value="1"/>
</dbReference>
<evidence type="ECO:0000256" key="6">
    <source>
        <dbReference type="ARBA" id="ARBA00030755"/>
    </source>
</evidence>
<evidence type="ECO:0000256" key="5">
    <source>
        <dbReference type="ARBA" id="ARBA00023315"/>
    </source>
</evidence>
<reference evidence="13 14" key="1">
    <citation type="submission" date="2014-08" db="EMBL/GenBank/DDBJ databases">
        <title>Clostridium innocuum, an unnegligible vancomycin-resistant pathogen causing extra-intestinal infections.</title>
        <authorList>
            <person name="Feng Y."/>
            <person name="Chiu C.-H."/>
        </authorList>
    </citation>
    <scope>NUCLEOTIDE SEQUENCE [LARGE SCALE GENOMIC DNA]</scope>
    <source>
        <strain evidence="13 14">AN88</strain>
    </source>
</reference>
<dbReference type="Pfam" id="PF02803">
    <property type="entry name" value="Thiolase_C"/>
    <property type="match status" value="1"/>
</dbReference>
<evidence type="ECO:0000256" key="10">
    <source>
        <dbReference type="RuleBase" id="RU003557"/>
    </source>
</evidence>
<dbReference type="PIRSF" id="PIRSF000429">
    <property type="entry name" value="Ac-CoA_Ac_transf"/>
    <property type="match status" value="1"/>
</dbReference>
<dbReference type="EMBL" id="JQIF01000001">
    <property type="protein sequence ID" value="KGJ55038.1"/>
    <property type="molecule type" value="Genomic_DNA"/>
</dbReference>
<dbReference type="InterPro" id="IPR020617">
    <property type="entry name" value="Thiolase_C"/>
</dbReference>
<comment type="caution">
    <text evidence="13">The sequence shown here is derived from an EMBL/GenBank/DDBJ whole genome shotgun (WGS) entry which is preliminary data.</text>
</comment>
<dbReference type="NCBIfam" id="TIGR01930">
    <property type="entry name" value="AcCoA-C-Actrans"/>
    <property type="match status" value="1"/>
</dbReference>
<dbReference type="Proteomes" id="UP000030008">
    <property type="component" value="Unassembled WGS sequence"/>
</dbReference>
<dbReference type="Pfam" id="PF00108">
    <property type="entry name" value="Thiolase_N"/>
    <property type="match status" value="1"/>
</dbReference>
<feature type="active site" description="Acyl-thioester intermediate" evidence="9">
    <location>
        <position position="88"/>
    </location>
</feature>
<dbReference type="PROSITE" id="PS00099">
    <property type="entry name" value="THIOLASE_3"/>
    <property type="match status" value="1"/>
</dbReference>
<dbReference type="SUPFAM" id="SSF53901">
    <property type="entry name" value="Thiolase-like"/>
    <property type="match status" value="2"/>
</dbReference>